<dbReference type="AlphaFoldDB" id="A0A0C2HPM9"/>
<dbReference type="Proteomes" id="UP000031546">
    <property type="component" value="Unassembled WGS sequence"/>
</dbReference>
<dbReference type="RefSeq" id="WP_040104935.1">
    <property type="nucleotide sequence ID" value="NZ_JABEVU030000001.1"/>
</dbReference>
<dbReference type="EMBL" id="JABEVU030000001">
    <property type="protein sequence ID" value="MDB0579542.1"/>
    <property type="molecule type" value="Genomic_DNA"/>
</dbReference>
<evidence type="ECO:0000313" key="1">
    <source>
        <dbReference type="EMBL" id="KIH71471.1"/>
    </source>
</evidence>
<protein>
    <submittedName>
        <fullName evidence="2">Spore coat protein</fullName>
    </submittedName>
</protein>
<keyword evidence="2" id="KW-0946">Virion</keyword>
<reference evidence="4" key="2">
    <citation type="submission" date="2020-04" db="EMBL/GenBank/DDBJ databases">
        <title>Genome analysis and biological profiling of marine Cellulosimicrobium funkei MOSEL-ME6.</title>
        <authorList>
            <person name="Tanveer F."/>
            <person name="Xie Y."/>
            <person name="Shinwari Z.K."/>
        </authorList>
    </citation>
    <scope>NUCLEOTIDE SEQUENCE [LARGE SCALE GENOMIC DNA]</scope>
    <source>
        <strain evidence="4">MOSEL-ME25</strain>
    </source>
</reference>
<reference evidence="1 3" key="1">
    <citation type="submission" date="2015-01" db="EMBL/GenBank/DDBJ databases">
        <title>Genome sequences of high lactate-tolerant strain Salinicoccus roseus W12 with industrial interest.</title>
        <authorList>
            <person name="Wang H."/>
            <person name="Yu B."/>
        </authorList>
    </citation>
    <scope>NUCLEOTIDE SEQUENCE [LARGE SCALE GENOMIC DNA]</scope>
    <source>
        <strain evidence="1 3">W12</strain>
    </source>
</reference>
<comment type="caution">
    <text evidence="1">The sequence shown here is derived from an EMBL/GenBank/DDBJ whole genome shotgun (WGS) entry which is preliminary data.</text>
</comment>
<dbReference type="Proteomes" id="UP000527860">
    <property type="component" value="Unassembled WGS sequence"/>
</dbReference>
<dbReference type="OrthoDB" id="2356617at2"/>
<accession>A0A0C2HPM9</accession>
<organism evidence="1 3">
    <name type="scientific">Salinicoccus roseus</name>
    <dbReference type="NCBI Taxonomy" id="45670"/>
    <lineage>
        <taxon>Bacteria</taxon>
        <taxon>Bacillati</taxon>
        <taxon>Bacillota</taxon>
        <taxon>Bacilli</taxon>
        <taxon>Bacillales</taxon>
        <taxon>Staphylococcaceae</taxon>
        <taxon>Salinicoccus</taxon>
    </lineage>
</organism>
<evidence type="ECO:0000313" key="2">
    <source>
        <dbReference type="EMBL" id="MDB0579542.1"/>
    </source>
</evidence>
<reference evidence="2 4" key="4">
    <citation type="submission" date="2022-12" db="EMBL/GenBank/DDBJ databases">
        <title>Genome analysis and biological profiling of marine Salinicoccus roseus MOSEL-ME25.</title>
        <authorList>
            <person name="Mirza F.T."/>
            <person name="Xie Y."/>
            <person name="Shinwari Z.K."/>
        </authorList>
    </citation>
    <scope>NUCLEOTIDE SEQUENCE [LARGE SCALE GENOMIC DNA]</scope>
    <source>
        <strain evidence="2 4">MOSEL-ME25</strain>
    </source>
</reference>
<keyword evidence="4" id="KW-1185">Reference proteome</keyword>
<sequence>MAKKKDKKQNKNADKPELAVHETLELHEVMTVRQASLLKAGMMESLVQDAKLREIIRKERKISKKAIDEIQELLP</sequence>
<name>A0A0C2HPM9_9STAP</name>
<evidence type="ECO:0000313" key="3">
    <source>
        <dbReference type="Proteomes" id="UP000031546"/>
    </source>
</evidence>
<dbReference type="Gene3D" id="1.20.1260.10">
    <property type="match status" value="1"/>
</dbReference>
<gene>
    <name evidence="2" type="ORF">F7P68_0003290</name>
    <name evidence="1" type="ORF">SN16_01990</name>
</gene>
<dbReference type="STRING" id="45670.SN16_01990"/>
<evidence type="ECO:0000313" key="4">
    <source>
        <dbReference type="Proteomes" id="UP000527860"/>
    </source>
</evidence>
<proteinExistence type="predicted"/>
<dbReference type="InterPro" id="IPR012347">
    <property type="entry name" value="Ferritin-like"/>
</dbReference>
<keyword evidence="2" id="KW-0167">Capsid protein</keyword>
<dbReference type="EMBL" id="JXII01000002">
    <property type="protein sequence ID" value="KIH71471.1"/>
    <property type="molecule type" value="Genomic_DNA"/>
</dbReference>
<reference evidence="2" key="3">
    <citation type="submission" date="2020-04" db="EMBL/GenBank/DDBJ databases">
        <authorList>
            <person name="Tanveer F."/>
            <person name="Xie Y."/>
            <person name="Shinwari Z.K."/>
        </authorList>
    </citation>
    <scope>NUCLEOTIDE SEQUENCE</scope>
    <source>
        <strain evidence="2">MOSEL-ME25</strain>
    </source>
</reference>
<dbReference type="GeneID" id="77844309"/>